<dbReference type="AlphaFoldDB" id="A0A7X5U0C1"/>
<accession>A0A7X5U0C1</accession>
<feature type="region of interest" description="Disordered" evidence="1">
    <location>
        <begin position="17"/>
        <end position="37"/>
    </location>
</feature>
<evidence type="ECO:0000313" key="3">
    <source>
        <dbReference type="Proteomes" id="UP000547444"/>
    </source>
</evidence>
<reference evidence="2 3" key="1">
    <citation type="submission" date="2020-03" db="EMBL/GenBank/DDBJ databases">
        <title>Sequencing the genomes of 1000 actinobacteria strains.</title>
        <authorList>
            <person name="Klenk H.-P."/>
        </authorList>
    </citation>
    <scope>NUCLEOTIDE SEQUENCE [LARGE SCALE GENOMIC DNA]</scope>
    <source>
        <strain evidence="2 3">DSM 44556</strain>
    </source>
</reference>
<comment type="caution">
    <text evidence="2">The sequence shown here is derived from an EMBL/GenBank/DDBJ whole genome shotgun (WGS) entry which is preliminary data.</text>
</comment>
<name>A0A7X5U0C1_9MYCO</name>
<dbReference type="EMBL" id="JAANOW010000001">
    <property type="protein sequence ID" value="NIH96032.1"/>
    <property type="molecule type" value="Genomic_DNA"/>
</dbReference>
<sequence>MAIQSYWLPLATTSRNAASAELSPVTDTEPPRVHAHSARSCAGAVTVTSGCPAEARTARGWFVPAGTPTWGVSRR</sequence>
<protein>
    <submittedName>
        <fullName evidence="2">Uncharacterized protein</fullName>
    </submittedName>
</protein>
<proteinExistence type="predicted"/>
<gene>
    <name evidence="2" type="ORF">FHU31_002988</name>
</gene>
<organism evidence="2 3">
    <name type="scientific">Mycolicibacterium fluoranthenivorans</name>
    <dbReference type="NCBI Taxonomy" id="258505"/>
    <lineage>
        <taxon>Bacteria</taxon>
        <taxon>Bacillati</taxon>
        <taxon>Actinomycetota</taxon>
        <taxon>Actinomycetes</taxon>
        <taxon>Mycobacteriales</taxon>
        <taxon>Mycobacteriaceae</taxon>
        <taxon>Mycolicibacterium</taxon>
    </lineage>
</organism>
<evidence type="ECO:0000313" key="2">
    <source>
        <dbReference type="EMBL" id="NIH96032.1"/>
    </source>
</evidence>
<keyword evidence="3" id="KW-1185">Reference proteome</keyword>
<dbReference type="Proteomes" id="UP000547444">
    <property type="component" value="Unassembled WGS sequence"/>
</dbReference>
<evidence type="ECO:0000256" key="1">
    <source>
        <dbReference type="SAM" id="MobiDB-lite"/>
    </source>
</evidence>